<proteinExistence type="predicted"/>
<dbReference type="InterPro" id="IPR013078">
    <property type="entry name" value="His_Pase_superF_clade-1"/>
</dbReference>
<dbReference type="InterPro" id="IPR029033">
    <property type="entry name" value="His_PPase_superfam"/>
</dbReference>
<dbReference type="SUPFAM" id="SSF53254">
    <property type="entry name" value="Phosphoglycerate mutase-like"/>
    <property type="match status" value="1"/>
</dbReference>
<dbReference type="AlphaFoldDB" id="A0A7S6VYS1"/>
<dbReference type="SMART" id="SM00855">
    <property type="entry name" value="PGAM"/>
    <property type="match status" value="1"/>
</dbReference>
<dbReference type="PANTHER" id="PTHR48100:SF1">
    <property type="entry name" value="HISTIDINE PHOSPHATASE FAMILY PROTEIN-RELATED"/>
    <property type="match status" value="1"/>
</dbReference>
<dbReference type="PANTHER" id="PTHR48100">
    <property type="entry name" value="BROAD-SPECIFICITY PHOSPHATASE YOR283W-RELATED"/>
    <property type="match status" value="1"/>
</dbReference>
<reference evidence="1 2" key="1">
    <citation type="submission" date="2020-02" db="EMBL/GenBank/DDBJ databases">
        <title>Tigecycline-resistant Acinetobacter species from pigs and migratory birds.</title>
        <authorList>
            <person name="Chen C."/>
            <person name="Sun J."/>
            <person name="Liao X.-P."/>
            <person name="Liu Y.-H."/>
        </authorList>
    </citation>
    <scope>NUCLEOTIDE SEQUENCE [LARGE SCALE GENOMIC DNA]</scope>
    <source>
        <strain evidence="1 2">YH12207_T</strain>
    </source>
</reference>
<keyword evidence="2" id="KW-1185">Reference proteome</keyword>
<dbReference type="EMBL" id="CP048659">
    <property type="protein sequence ID" value="QOW47352.1"/>
    <property type="molecule type" value="Genomic_DNA"/>
</dbReference>
<dbReference type="RefSeq" id="WP_180045485.1">
    <property type="nucleotide sequence ID" value="NZ_CP048659.1"/>
</dbReference>
<accession>A0A7S6VYS1</accession>
<dbReference type="Gene3D" id="3.40.50.1240">
    <property type="entry name" value="Phosphoglycerate mutase-like"/>
    <property type="match status" value="1"/>
</dbReference>
<evidence type="ECO:0000313" key="1">
    <source>
        <dbReference type="EMBL" id="QOW47352.1"/>
    </source>
</evidence>
<dbReference type="Pfam" id="PF00300">
    <property type="entry name" value="His_Phos_1"/>
    <property type="match status" value="1"/>
</dbReference>
<dbReference type="GO" id="GO:0016791">
    <property type="term" value="F:phosphatase activity"/>
    <property type="evidence" value="ECO:0007669"/>
    <property type="project" value="TreeGrafter"/>
</dbReference>
<dbReference type="InterPro" id="IPR050275">
    <property type="entry name" value="PGM_Phosphatase"/>
</dbReference>
<protein>
    <submittedName>
        <fullName evidence="1">Histidine phosphatase family protein</fullName>
    </submittedName>
</protein>
<sequence length="193" mass="22477">MAIYLIRHAESVGNVDGQTESHANIALTELGHLQARQLLAQLPKADHVIISPFLRTLQTAQPLLDRDQLSAEILPIEEFSYLSDVKCKGTTLSQRKPWVDAYWQLEDVDYVDASDAESFRDLYQRVEALFTFLDREQQRYLDQNLMIFSHGQFLQLFQMLMTEPQAVSAELMRAFRHNMLHQPIKNTEFFIYK</sequence>
<dbReference type="CDD" id="cd07067">
    <property type="entry name" value="HP_PGM_like"/>
    <property type="match status" value="1"/>
</dbReference>
<organism evidence="1 2">
    <name type="scientific">Acinetobacter piscicola</name>
    <dbReference type="NCBI Taxonomy" id="2006115"/>
    <lineage>
        <taxon>Bacteria</taxon>
        <taxon>Pseudomonadati</taxon>
        <taxon>Pseudomonadota</taxon>
        <taxon>Gammaproteobacteria</taxon>
        <taxon>Moraxellales</taxon>
        <taxon>Moraxellaceae</taxon>
        <taxon>Acinetobacter</taxon>
    </lineage>
</organism>
<name>A0A7S6VYS1_9GAMM</name>
<evidence type="ECO:0000313" key="2">
    <source>
        <dbReference type="Proteomes" id="UP000593966"/>
    </source>
</evidence>
<gene>
    <name evidence="1" type="ORF">G0028_16490</name>
</gene>
<dbReference type="Proteomes" id="UP000593966">
    <property type="component" value="Chromosome"/>
</dbReference>
<dbReference type="GO" id="GO:0005737">
    <property type="term" value="C:cytoplasm"/>
    <property type="evidence" value="ECO:0007669"/>
    <property type="project" value="TreeGrafter"/>
</dbReference>